<keyword evidence="3 11" id="KW-0489">Methyltransferase</keyword>
<evidence type="ECO:0000256" key="8">
    <source>
        <dbReference type="SAM" id="Coils"/>
    </source>
</evidence>
<dbReference type="Proteomes" id="UP001597189">
    <property type="component" value="Unassembled WGS sequence"/>
</dbReference>
<evidence type="ECO:0000259" key="10">
    <source>
        <dbReference type="Pfam" id="PF12161"/>
    </source>
</evidence>
<dbReference type="RefSeq" id="WP_203645087.1">
    <property type="nucleotide sequence ID" value="NZ_BOLN01000005.1"/>
</dbReference>
<comment type="catalytic activity">
    <reaction evidence="7">
        <text>a 2'-deoxyadenosine in DNA + S-adenosyl-L-methionine = an N(6)-methyl-2'-deoxyadenosine in DNA + S-adenosyl-L-homocysteine + H(+)</text>
        <dbReference type="Rhea" id="RHEA:15197"/>
        <dbReference type="Rhea" id="RHEA-COMP:12418"/>
        <dbReference type="Rhea" id="RHEA-COMP:12419"/>
        <dbReference type="ChEBI" id="CHEBI:15378"/>
        <dbReference type="ChEBI" id="CHEBI:57856"/>
        <dbReference type="ChEBI" id="CHEBI:59789"/>
        <dbReference type="ChEBI" id="CHEBI:90615"/>
        <dbReference type="ChEBI" id="CHEBI:90616"/>
        <dbReference type="EC" id="2.1.1.72"/>
    </reaction>
</comment>
<dbReference type="Pfam" id="PF02384">
    <property type="entry name" value="N6_Mtase"/>
    <property type="match status" value="1"/>
</dbReference>
<dbReference type="InterPro" id="IPR022749">
    <property type="entry name" value="D12N6_MeTrfase_N"/>
</dbReference>
<feature type="domain" description="N6 adenine-specific DNA methyltransferase N-terminal" evidence="10">
    <location>
        <begin position="10"/>
        <end position="167"/>
    </location>
</feature>
<protein>
    <recommendedName>
        <fullName evidence="2">site-specific DNA-methyltransferase (adenine-specific)</fullName>
        <ecNumber evidence="2">2.1.1.72</ecNumber>
    </recommendedName>
</protein>
<organism evidence="11 12">
    <name type="scientific">Levilactobacillus lanxiensis</name>
    <dbReference type="NCBI Taxonomy" id="2799568"/>
    <lineage>
        <taxon>Bacteria</taxon>
        <taxon>Bacillati</taxon>
        <taxon>Bacillota</taxon>
        <taxon>Bacilli</taxon>
        <taxon>Lactobacillales</taxon>
        <taxon>Lactobacillaceae</taxon>
        <taxon>Levilactobacillus</taxon>
    </lineage>
</organism>
<dbReference type="PANTHER" id="PTHR42933:SF1">
    <property type="entry name" value="SITE-SPECIFIC DNA-METHYLTRANSFERASE (ADENINE-SPECIFIC)"/>
    <property type="match status" value="1"/>
</dbReference>
<accession>A0ABW4D4G6</accession>
<gene>
    <name evidence="11" type="ORF">ACFQ44_07315</name>
</gene>
<comment type="caution">
    <text evidence="11">The sequence shown here is derived from an EMBL/GenBank/DDBJ whole genome shotgun (WGS) entry which is preliminary data.</text>
</comment>
<evidence type="ECO:0000256" key="5">
    <source>
        <dbReference type="ARBA" id="ARBA00022691"/>
    </source>
</evidence>
<dbReference type="GO" id="GO:0032259">
    <property type="term" value="P:methylation"/>
    <property type="evidence" value="ECO:0007669"/>
    <property type="project" value="UniProtKB-KW"/>
</dbReference>
<sequence length="548" mass="62310">MSKREEAQDITSQLWAMANDLRGNMDASEFRNYILGFMFYRYLSEHQEMHWQRTGLFDLQPNQTLNDAYLAVPEDEVSDYLQDAASELGYAIAPQFTWRTITDKVKNGHIKPSDFQDMFDEFNTNAQINSNSQKDFRGIFNDVNLGNSRLGNNTVSRGQALSRIVKLVDEFEYNDKAGHDILGDVYEYLIAKFAGNSGKKAGEFYTPHEVSKVLARLVTTDFQSGGSQFTVYDPTMGSGSLLLTVQEALNEKGYHDRVHFHGQELNTTTFNLARMNLMMHGVEYQNMDLRNADTLEMDWPDGVDSDGVDHPRSFDAVVANPPYSSKWDNNANKLKDPRFKDYGKLAPASKADFAFLLHGLYHLSEEGKMAIVLPHGVLFRGAAEGTIRQALIEKNYLDAVIGMPAKLFYSTSIPTTILVFSKHKTTKDIFFIDASQQFEKGKNQNILRDEDIDKIIEIYNTREDVDKYAHRAELSEIKENEFNLNIPRYVDTFEEEPPVDVEKLVTDIQSTNDEIKTLQSDLGNMLDDLVGQDAVAQQQLEAIKRILK</sequence>
<reference evidence="12" key="1">
    <citation type="journal article" date="2019" name="Int. J. Syst. Evol. Microbiol.">
        <title>The Global Catalogue of Microorganisms (GCM) 10K type strain sequencing project: providing services to taxonomists for standard genome sequencing and annotation.</title>
        <authorList>
            <consortium name="The Broad Institute Genomics Platform"/>
            <consortium name="The Broad Institute Genome Sequencing Center for Infectious Disease"/>
            <person name="Wu L."/>
            <person name="Ma J."/>
        </authorList>
    </citation>
    <scope>NUCLEOTIDE SEQUENCE [LARGE SCALE GENOMIC DNA]</scope>
    <source>
        <strain evidence="12">CCM 8979</strain>
    </source>
</reference>
<dbReference type="EC" id="2.1.1.72" evidence="2"/>
<dbReference type="EMBL" id="JBHTOD010000005">
    <property type="protein sequence ID" value="MFD1455495.1"/>
    <property type="molecule type" value="Genomic_DNA"/>
</dbReference>
<keyword evidence="6" id="KW-0680">Restriction system</keyword>
<dbReference type="PRINTS" id="PR00507">
    <property type="entry name" value="N12N6MTFRASE"/>
</dbReference>
<dbReference type="Gene3D" id="1.20.1260.30">
    <property type="match status" value="1"/>
</dbReference>
<evidence type="ECO:0000256" key="1">
    <source>
        <dbReference type="ARBA" id="ARBA00006594"/>
    </source>
</evidence>
<feature type="coiled-coil region" evidence="8">
    <location>
        <begin position="501"/>
        <end position="528"/>
    </location>
</feature>
<dbReference type="InterPro" id="IPR051537">
    <property type="entry name" value="DNA_Adenine_Mtase"/>
</dbReference>
<dbReference type="InterPro" id="IPR004546">
    <property type="entry name" value="Restrct_endonuc_T1M"/>
</dbReference>
<evidence type="ECO:0000256" key="2">
    <source>
        <dbReference type="ARBA" id="ARBA00011900"/>
    </source>
</evidence>
<dbReference type="InterPro" id="IPR029063">
    <property type="entry name" value="SAM-dependent_MTases_sf"/>
</dbReference>
<evidence type="ECO:0000256" key="4">
    <source>
        <dbReference type="ARBA" id="ARBA00022679"/>
    </source>
</evidence>
<keyword evidence="8" id="KW-0175">Coiled coil</keyword>
<feature type="domain" description="DNA methylase adenine-specific" evidence="9">
    <location>
        <begin position="179"/>
        <end position="496"/>
    </location>
</feature>
<comment type="similarity">
    <text evidence="1">Belongs to the N(4)/N(6)-methyltransferase family.</text>
</comment>
<dbReference type="InterPro" id="IPR038333">
    <property type="entry name" value="T1MK-like_N_sf"/>
</dbReference>
<evidence type="ECO:0000313" key="12">
    <source>
        <dbReference type="Proteomes" id="UP001597189"/>
    </source>
</evidence>
<dbReference type="SUPFAM" id="SSF53335">
    <property type="entry name" value="S-adenosyl-L-methionine-dependent methyltransferases"/>
    <property type="match status" value="1"/>
</dbReference>
<keyword evidence="12" id="KW-1185">Reference proteome</keyword>
<evidence type="ECO:0000259" key="9">
    <source>
        <dbReference type="Pfam" id="PF02384"/>
    </source>
</evidence>
<dbReference type="PROSITE" id="PS00092">
    <property type="entry name" value="N6_MTASE"/>
    <property type="match status" value="1"/>
</dbReference>
<dbReference type="Pfam" id="PF12161">
    <property type="entry name" value="HsdM_N"/>
    <property type="match status" value="1"/>
</dbReference>
<evidence type="ECO:0000256" key="3">
    <source>
        <dbReference type="ARBA" id="ARBA00022603"/>
    </source>
</evidence>
<evidence type="ECO:0000256" key="7">
    <source>
        <dbReference type="ARBA" id="ARBA00047942"/>
    </source>
</evidence>
<keyword evidence="4 11" id="KW-0808">Transferase</keyword>
<evidence type="ECO:0000313" key="11">
    <source>
        <dbReference type="EMBL" id="MFD1455495.1"/>
    </source>
</evidence>
<name>A0ABW4D4G6_9LACO</name>
<evidence type="ECO:0000256" key="6">
    <source>
        <dbReference type="ARBA" id="ARBA00022747"/>
    </source>
</evidence>
<dbReference type="PANTHER" id="PTHR42933">
    <property type="entry name" value="SLR6095 PROTEIN"/>
    <property type="match status" value="1"/>
</dbReference>
<keyword evidence="5" id="KW-0949">S-adenosyl-L-methionine</keyword>
<dbReference type="Gene3D" id="3.40.50.150">
    <property type="entry name" value="Vaccinia Virus protein VP39"/>
    <property type="match status" value="1"/>
</dbReference>
<dbReference type="NCBIfam" id="TIGR00497">
    <property type="entry name" value="hsdM"/>
    <property type="match status" value="1"/>
</dbReference>
<dbReference type="InterPro" id="IPR003356">
    <property type="entry name" value="DNA_methylase_A-5"/>
</dbReference>
<dbReference type="GO" id="GO:0009007">
    <property type="term" value="F:site-specific DNA-methyltransferase (adenine-specific) activity"/>
    <property type="evidence" value="ECO:0007669"/>
    <property type="project" value="UniProtKB-EC"/>
</dbReference>
<dbReference type="InterPro" id="IPR002052">
    <property type="entry name" value="DNA_methylase_N6_adenine_CS"/>
</dbReference>
<proteinExistence type="inferred from homology"/>